<evidence type="ECO:0000313" key="2">
    <source>
        <dbReference type="EMBL" id="SCL21745.1"/>
    </source>
</evidence>
<evidence type="ECO:0000313" key="1">
    <source>
        <dbReference type="EMBL" id="SCL21523.1"/>
    </source>
</evidence>
<organism evidence="1 3">
    <name type="scientific">Micromonospora inyonensis</name>
    <dbReference type="NCBI Taxonomy" id="47866"/>
    <lineage>
        <taxon>Bacteria</taxon>
        <taxon>Bacillati</taxon>
        <taxon>Actinomycetota</taxon>
        <taxon>Actinomycetes</taxon>
        <taxon>Micromonosporales</taxon>
        <taxon>Micromonosporaceae</taxon>
        <taxon>Micromonospora</taxon>
    </lineage>
</organism>
<accession>A0A1C6RWD0</accession>
<sequence length="69" mass="7596">MWYALLAVLVSVLAVSGAGIWYTHRAQADADQRWCELLTVLADRSPPPETERGQRIALEVAELRASLGC</sequence>
<proteinExistence type="predicted"/>
<dbReference type="STRING" id="47866.GA0074694_3060"/>
<dbReference type="EMBL" id="FMHU01000002">
    <property type="protein sequence ID" value="SCL21523.1"/>
    <property type="molecule type" value="Genomic_DNA"/>
</dbReference>
<dbReference type="Proteomes" id="UP000198906">
    <property type="component" value="Unassembled WGS sequence"/>
</dbReference>
<keyword evidence="3" id="KW-1185">Reference proteome</keyword>
<name>A0A1C6RWD0_9ACTN</name>
<reference evidence="1" key="2">
    <citation type="submission" date="2016-06" db="EMBL/GenBank/DDBJ databases">
        <authorList>
            <person name="Kjaerup R.B."/>
            <person name="Dalgaard T.S."/>
            <person name="Juul-Madsen H.R."/>
        </authorList>
    </citation>
    <scope>NUCLEOTIDE SEQUENCE [LARGE SCALE GENOMIC DNA]</scope>
    <source>
        <strain evidence="1">DSM 46123</strain>
    </source>
</reference>
<gene>
    <name evidence="1" type="ORF">GA0074694_3060</name>
    <name evidence="2" type="ORF">GA0074694_3132</name>
</gene>
<protein>
    <submittedName>
        <fullName evidence="1">Uncharacterized protein</fullName>
    </submittedName>
</protein>
<evidence type="ECO:0000313" key="3">
    <source>
        <dbReference type="Proteomes" id="UP000198906"/>
    </source>
</evidence>
<reference evidence="3" key="1">
    <citation type="submission" date="2016-06" db="EMBL/GenBank/DDBJ databases">
        <authorList>
            <person name="Varghese N."/>
        </authorList>
    </citation>
    <scope>NUCLEOTIDE SEQUENCE [LARGE SCALE GENOMIC DNA]</scope>
    <source>
        <strain evidence="3">DSM 46123</strain>
    </source>
</reference>
<dbReference type="AlphaFoldDB" id="A0A1C6RWD0"/>
<dbReference type="EMBL" id="FMHU01000002">
    <property type="protein sequence ID" value="SCL21745.1"/>
    <property type="molecule type" value="Genomic_DNA"/>
</dbReference>